<gene>
    <name evidence="1" type="ORF">BDCR2A_00288</name>
</gene>
<organism evidence="1 2">
    <name type="scientific">Borrelia duttonii CR2A</name>
    <dbReference type="NCBI Taxonomy" id="1432657"/>
    <lineage>
        <taxon>Bacteria</taxon>
        <taxon>Pseudomonadati</taxon>
        <taxon>Spirochaetota</taxon>
        <taxon>Spirochaetia</taxon>
        <taxon>Spirochaetales</taxon>
        <taxon>Borreliaceae</taxon>
        <taxon>Borrelia</taxon>
    </lineage>
</organism>
<comment type="caution">
    <text evidence="1">The sequence shown here is derived from an EMBL/GenBank/DDBJ whole genome shotgun (WGS) entry which is preliminary data.</text>
</comment>
<name>W6TI78_9SPIR</name>
<sequence>MFFSSRFNSLSLLLFVVKNIGSYPNPFFDNNQYLEQ</sequence>
<reference evidence="1 2" key="1">
    <citation type="submission" date="2013-12" db="EMBL/GenBank/DDBJ databases">
        <title>Comparative genomics of relapsing fever spirochetes.</title>
        <authorList>
            <person name="Schwan T.G."/>
            <person name="Raffel S.J."/>
            <person name="Porcella S.F."/>
        </authorList>
    </citation>
    <scope>NUCLEOTIDE SEQUENCE [LARGE SCALE GENOMIC DNA]</scope>
    <source>
        <strain evidence="1 2">CR2A</strain>
    </source>
</reference>
<dbReference type="Proteomes" id="UP000019148">
    <property type="component" value="Unassembled WGS sequence"/>
</dbReference>
<accession>W6TI78</accession>
<proteinExistence type="predicted"/>
<evidence type="ECO:0000313" key="2">
    <source>
        <dbReference type="Proteomes" id="UP000019148"/>
    </source>
</evidence>
<protein>
    <submittedName>
        <fullName evidence="1">Uncharacterized protein</fullName>
    </submittedName>
</protein>
<dbReference type="AlphaFoldDB" id="W6TI78"/>
<dbReference type="EMBL" id="AZIT01000001">
    <property type="protein sequence ID" value="ETZ18315.1"/>
    <property type="molecule type" value="Genomic_DNA"/>
</dbReference>
<evidence type="ECO:0000313" key="1">
    <source>
        <dbReference type="EMBL" id="ETZ18315.1"/>
    </source>
</evidence>